<feature type="binding site" evidence="2">
    <location>
        <position position="60"/>
    </location>
    <ligand>
        <name>Fe cation</name>
        <dbReference type="ChEBI" id="CHEBI:24875"/>
    </ligand>
</feature>
<dbReference type="CDD" id="cd02909">
    <property type="entry name" value="cupin_pirin_N"/>
    <property type="match status" value="1"/>
</dbReference>
<evidence type="ECO:0000256" key="1">
    <source>
        <dbReference type="ARBA" id="ARBA00008416"/>
    </source>
</evidence>
<comment type="cofactor">
    <cofactor evidence="2">
        <name>Fe cation</name>
        <dbReference type="ChEBI" id="CHEBI:24875"/>
    </cofactor>
    <text evidence="2">Binds 1 Fe cation per subunit.</text>
</comment>
<dbReference type="Pfam" id="PF02678">
    <property type="entry name" value="Pirin"/>
    <property type="match status" value="1"/>
</dbReference>
<dbReference type="Proteomes" id="UP000093044">
    <property type="component" value="Chromosome"/>
</dbReference>
<dbReference type="EMBL" id="CP016757">
    <property type="protein sequence ID" value="ANZ44551.1"/>
    <property type="molecule type" value="Genomic_DNA"/>
</dbReference>
<feature type="binding site" evidence="2">
    <location>
        <position position="102"/>
    </location>
    <ligand>
        <name>Fe cation</name>
        <dbReference type="ChEBI" id="CHEBI:24875"/>
    </ligand>
</feature>
<dbReference type="PANTHER" id="PTHR13903">
    <property type="entry name" value="PIRIN-RELATED"/>
    <property type="match status" value="1"/>
</dbReference>
<dbReference type="AlphaFoldDB" id="A0A1B2I3J0"/>
<dbReference type="PIRSF" id="PIRSF006232">
    <property type="entry name" value="Pirin"/>
    <property type="match status" value="1"/>
</dbReference>
<evidence type="ECO:0000259" key="5">
    <source>
        <dbReference type="Pfam" id="PF05726"/>
    </source>
</evidence>
<sequence>MERKIIKTVQGQMATDGAGVRLVRVLGHETVRDFDPFLMLDSFDSRNPDDYTAGFPFHPHRGIETITYLIEGEMEHQDSLGNRGTIHGGESQWMTAGSGIMHQEMPMSGPRMLGLQIWLNLPQEDKMTAPRYFDIKGEMIKKVEDENALVRIVSGEYQGHRGVSTNHIQASIYDITLKRGKKISIPTKEGETVFIFTIEGEAAAGGMNIPAKTAALFGEGESVTIEAPEDREARIIFLSGRPLREPVAWGGPVVMNTGEEIREAFLEMRNDSFIKHAPVA</sequence>
<evidence type="ECO:0000259" key="4">
    <source>
        <dbReference type="Pfam" id="PF02678"/>
    </source>
</evidence>
<evidence type="ECO:0000256" key="3">
    <source>
        <dbReference type="RuleBase" id="RU003457"/>
    </source>
</evidence>
<dbReference type="SUPFAM" id="SSF51182">
    <property type="entry name" value="RmlC-like cupins"/>
    <property type="match status" value="1"/>
</dbReference>
<feature type="binding site" evidence="2">
    <location>
        <position position="58"/>
    </location>
    <ligand>
        <name>Fe cation</name>
        <dbReference type="ChEBI" id="CHEBI:24875"/>
    </ligand>
</feature>
<keyword evidence="2" id="KW-0479">Metal-binding</keyword>
<keyword evidence="2" id="KW-0408">Iron</keyword>
<comment type="similarity">
    <text evidence="1 3">Belongs to the pirin family.</text>
</comment>
<dbReference type="STRING" id="1197717.BED41_05260"/>
<organism evidence="6 7">
    <name type="scientific">Cloacibacillus porcorum</name>
    <dbReference type="NCBI Taxonomy" id="1197717"/>
    <lineage>
        <taxon>Bacteria</taxon>
        <taxon>Thermotogati</taxon>
        <taxon>Synergistota</taxon>
        <taxon>Synergistia</taxon>
        <taxon>Synergistales</taxon>
        <taxon>Synergistaceae</taxon>
        <taxon>Cloacibacillus</taxon>
    </lineage>
</organism>
<dbReference type="InterPro" id="IPR014710">
    <property type="entry name" value="RmlC-like_jellyroll"/>
</dbReference>
<evidence type="ECO:0000313" key="7">
    <source>
        <dbReference type="Proteomes" id="UP000093044"/>
    </source>
</evidence>
<evidence type="ECO:0000256" key="2">
    <source>
        <dbReference type="PIRSR" id="PIRSR006232-1"/>
    </source>
</evidence>
<dbReference type="CDD" id="cd02247">
    <property type="entry name" value="cupin_pirin_C"/>
    <property type="match status" value="1"/>
</dbReference>
<dbReference type="Gene3D" id="2.60.120.10">
    <property type="entry name" value="Jelly Rolls"/>
    <property type="match status" value="2"/>
</dbReference>
<dbReference type="InterPro" id="IPR011051">
    <property type="entry name" value="RmlC_Cupin_sf"/>
</dbReference>
<dbReference type="InterPro" id="IPR012093">
    <property type="entry name" value="Pirin"/>
</dbReference>
<proteinExistence type="inferred from homology"/>
<evidence type="ECO:0000313" key="6">
    <source>
        <dbReference type="EMBL" id="ANZ44551.1"/>
    </source>
</evidence>
<dbReference type="GO" id="GO:0046872">
    <property type="term" value="F:metal ion binding"/>
    <property type="evidence" value="ECO:0007669"/>
    <property type="project" value="UniProtKB-KW"/>
</dbReference>
<dbReference type="InterPro" id="IPR008778">
    <property type="entry name" value="Pirin_C_dom"/>
</dbReference>
<keyword evidence="7" id="KW-1185">Reference proteome</keyword>
<name>A0A1B2I3J0_9BACT</name>
<feature type="domain" description="Pirin N-terminal" evidence="4">
    <location>
        <begin position="20"/>
        <end position="119"/>
    </location>
</feature>
<dbReference type="RefSeq" id="WP_066743797.1">
    <property type="nucleotide sequence ID" value="NZ_CALCLR010000091.1"/>
</dbReference>
<dbReference type="Pfam" id="PF05726">
    <property type="entry name" value="Pirin_C"/>
    <property type="match status" value="1"/>
</dbReference>
<dbReference type="InterPro" id="IPR003829">
    <property type="entry name" value="Pirin_N_dom"/>
</dbReference>
<reference evidence="6" key="1">
    <citation type="submission" date="2016-08" db="EMBL/GenBank/DDBJ databases">
        <title>Complete genome of Cloacibacillus porcorum.</title>
        <authorList>
            <person name="Looft T."/>
            <person name="Bayles D.O."/>
            <person name="Alt D.P."/>
        </authorList>
    </citation>
    <scope>NUCLEOTIDE SEQUENCE [LARGE SCALE GENOMIC DNA]</scope>
    <source>
        <strain evidence="6">CL-84</strain>
    </source>
</reference>
<feature type="domain" description="Pirin C-terminal" evidence="5">
    <location>
        <begin position="173"/>
        <end position="273"/>
    </location>
</feature>
<dbReference type="PANTHER" id="PTHR13903:SF8">
    <property type="entry name" value="PIRIN"/>
    <property type="match status" value="1"/>
</dbReference>
<gene>
    <name evidence="6" type="ORF">BED41_05260</name>
</gene>
<dbReference type="GeneID" id="83057263"/>
<dbReference type="OrthoDB" id="321327at2"/>
<dbReference type="KEGG" id="cpor:BED41_05260"/>
<evidence type="ECO:0008006" key="8">
    <source>
        <dbReference type="Google" id="ProtNLM"/>
    </source>
</evidence>
<accession>A0A1B2I3J0</accession>
<protein>
    <recommendedName>
        <fullName evidence="8">Pirin</fullName>
    </recommendedName>
</protein>
<feature type="binding site" evidence="2">
    <location>
        <position position="104"/>
    </location>
    <ligand>
        <name>Fe cation</name>
        <dbReference type="ChEBI" id="CHEBI:24875"/>
    </ligand>
</feature>